<feature type="domain" description="SLH" evidence="3">
    <location>
        <begin position="25"/>
        <end position="88"/>
    </location>
</feature>
<dbReference type="Proteomes" id="UP000466848">
    <property type="component" value="Chromosome"/>
</dbReference>
<proteinExistence type="predicted"/>
<dbReference type="PROSITE" id="PS51272">
    <property type="entry name" value="SLH"/>
    <property type="match status" value="2"/>
</dbReference>
<dbReference type="PANTHER" id="PTHR43308:SF5">
    <property type="entry name" value="S-LAYER PROTEIN _ PEPTIDOGLYCAN ENDO-BETA-N-ACETYLGLUCOSAMINIDASE"/>
    <property type="match status" value="1"/>
</dbReference>
<accession>A0A858BRP6</accession>
<dbReference type="InterPro" id="IPR001119">
    <property type="entry name" value="SLH_dom"/>
</dbReference>
<organism evidence="4 5">
    <name type="scientific">Aminipila butyrica</name>
    <dbReference type="NCBI Taxonomy" id="433296"/>
    <lineage>
        <taxon>Bacteria</taxon>
        <taxon>Bacillati</taxon>
        <taxon>Bacillota</taxon>
        <taxon>Clostridia</taxon>
        <taxon>Peptostreptococcales</taxon>
        <taxon>Anaerovoracaceae</taxon>
        <taxon>Aminipila</taxon>
    </lineage>
</organism>
<protein>
    <submittedName>
        <fullName evidence="4">S-layer homology domain-containing protein</fullName>
    </submittedName>
</protein>
<evidence type="ECO:0000259" key="3">
    <source>
        <dbReference type="PROSITE" id="PS51272"/>
    </source>
</evidence>
<feature type="domain" description="SLH" evidence="3">
    <location>
        <begin position="147"/>
        <end position="210"/>
    </location>
</feature>
<reference evidence="4 5" key="1">
    <citation type="submission" date="2020-02" db="EMBL/GenBank/DDBJ databases">
        <authorList>
            <person name="Kim Y.B."/>
            <person name="Roh S.W."/>
        </authorList>
    </citation>
    <scope>NUCLEOTIDE SEQUENCE [LARGE SCALE GENOMIC DNA]</scope>
    <source>
        <strain evidence="4 5">DSM 103574</strain>
    </source>
</reference>
<evidence type="ECO:0000313" key="5">
    <source>
        <dbReference type="Proteomes" id="UP000466848"/>
    </source>
</evidence>
<name>A0A858BRP6_9FIRM</name>
<dbReference type="Pfam" id="PF00395">
    <property type="entry name" value="SLH"/>
    <property type="match status" value="2"/>
</dbReference>
<dbReference type="KEGG" id="abut:Ami103574_04205"/>
<dbReference type="AlphaFoldDB" id="A0A858BRP6"/>
<evidence type="ECO:0000313" key="4">
    <source>
        <dbReference type="EMBL" id="QIB68573.1"/>
    </source>
</evidence>
<sequence>MKKIKGLILATVMATLLLTTVFSYAAVSFSDVKNTNWAYPYVSNLVERGSINGYSDGTFKPSNTITNAEFIKVLVATTVSQQEKTGTHWASGYMDKAVELGILKNNEITPAQYDQAISRELMATVIARTAEQVLKENIACEQRTVVAGTIYDYGSISDSYKDSVVDVYYAGIITGYSDGKFKPKNTATRAEACTMIIRLLEAKERKAYEEKESVKEVPIGTMIMNLEWSAALKNLTTCVIDDDLAKYEMEIYTNPINGVVGIKARYLYSTIYFIRDGEIVGSDGIMTDRDGYTSFGFFEGSKNGDITTIDYIGSLDNYTKILTLVANPFKK</sequence>
<dbReference type="InterPro" id="IPR051465">
    <property type="entry name" value="Cell_Envelope_Struct_Comp"/>
</dbReference>
<evidence type="ECO:0000256" key="2">
    <source>
        <dbReference type="SAM" id="SignalP"/>
    </source>
</evidence>
<feature type="signal peptide" evidence="2">
    <location>
        <begin position="1"/>
        <end position="25"/>
    </location>
</feature>
<keyword evidence="1" id="KW-0677">Repeat</keyword>
<dbReference type="EMBL" id="CP048649">
    <property type="protein sequence ID" value="QIB68573.1"/>
    <property type="molecule type" value="Genomic_DNA"/>
</dbReference>
<gene>
    <name evidence="4" type="ORF">Ami103574_04205</name>
</gene>
<keyword evidence="2" id="KW-0732">Signal</keyword>
<dbReference type="RefSeq" id="WP_163065436.1">
    <property type="nucleotide sequence ID" value="NZ_CP048649.1"/>
</dbReference>
<evidence type="ECO:0000256" key="1">
    <source>
        <dbReference type="ARBA" id="ARBA00022737"/>
    </source>
</evidence>
<dbReference type="PANTHER" id="PTHR43308">
    <property type="entry name" value="OUTER MEMBRANE PROTEIN ALPHA-RELATED"/>
    <property type="match status" value="1"/>
</dbReference>
<keyword evidence="5" id="KW-1185">Reference proteome</keyword>
<feature type="chain" id="PRO_5032741974" evidence="2">
    <location>
        <begin position="26"/>
        <end position="331"/>
    </location>
</feature>